<name>A0A172WRX7_STUST</name>
<keyword evidence="1" id="KW-0167">Capsid protein</keyword>
<evidence type="ECO:0000313" key="1">
    <source>
        <dbReference type="EMBL" id="ANF26029.1"/>
    </source>
</evidence>
<sequence length="333" mass="34980">MSTKIADVIVPEVFNPYVIERTTELAKFYLGGVISNDAELNRLATAGGKLINMPFWKDLTGSDEVLSDSAALTPAKITSAQDVAALLMRGKAWSVNDLAKALSGDDPMGAIANLVADYWARRMQAVGLASLKGVFAKNLSANSGDMIADVSGATNADVTSGTKFSADAFVDGQATFGDVVGVISGMAVHPTVYHNLKKIDGTSFEKESQGALEIETYRGLRIIVDRTMPFTPAGGALSTDTAPKYTSYLFGSGALGMGQGGAPVPSETDRDSLAGEDILITRSHFIMHPRGVAFTSTSVAGSSPTNAELEAAANWNRVYERGNVRMAAVITNG</sequence>
<protein>
    <submittedName>
        <fullName evidence="1">Coat protein</fullName>
    </submittedName>
</protein>
<evidence type="ECO:0000313" key="2">
    <source>
        <dbReference type="Proteomes" id="UP000077787"/>
    </source>
</evidence>
<dbReference type="OrthoDB" id="6440753at2"/>
<gene>
    <name evidence="1" type="ORF">PS273GM_13185</name>
</gene>
<dbReference type="Proteomes" id="UP000077787">
    <property type="component" value="Chromosome"/>
</dbReference>
<accession>A0A172WRX7</accession>
<dbReference type="AlphaFoldDB" id="A0A172WRX7"/>
<dbReference type="RefSeq" id="WP_064481602.1">
    <property type="nucleotide sequence ID" value="NZ_CP015641.1"/>
</dbReference>
<organism evidence="1 2">
    <name type="scientific">Stutzerimonas stutzeri</name>
    <name type="common">Pseudomonas stutzeri</name>
    <dbReference type="NCBI Taxonomy" id="316"/>
    <lineage>
        <taxon>Bacteria</taxon>
        <taxon>Pseudomonadati</taxon>
        <taxon>Pseudomonadota</taxon>
        <taxon>Gammaproteobacteria</taxon>
        <taxon>Pseudomonadales</taxon>
        <taxon>Pseudomonadaceae</taxon>
        <taxon>Stutzerimonas</taxon>
    </lineage>
</organism>
<proteinExistence type="predicted"/>
<keyword evidence="1" id="KW-0946">Virion</keyword>
<reference evidence="1 2" key="1">
    <citation type="submission" date="2016-05" db="EMBL/GenBank/DDBJ databases">
        <title>Genome sequence of Pseudomonas stutzeri 273 and identification of the exopolysaccharide biosynthesis locus.</title>
        <authorList>
            <person name="Wu S."/>
            <person name="Sun C."/>
        </authorList>
    </citation>
    <scope>NUCLEOTIDE SEQUENCE [LARGE SCALE GENOMIC DNA]</scope>
    <source>
        <strain evidence="1 2">273</strain>
    </source>
</reference>
<dbReference type="EMBL" id="CP015641">
    <property type="protein sequence ID" value="ANF26029.1"/>
    <property type="molecule type" value="Genomic_DNA"/>
</dbReference>